<accession>A0A1T4R9F2</accession>
<dbReference type="InterPro" id="IPR051604">
    <property type="entry name" value="Ergot_Alk_Oxidoreductase"/>
</dbReference>
<sequence length="298" mass="32024">MTERKRENAPWGRGEILVTGATGTVGRSLVTELVGAGLEPRLLVRPRTRSVVPSGGTVVRADLDDREAVRRAFEGVRALFLLTPLRPRQDLAQIALLRTAVESGVEHVVKVSAFGADPDSPVTVHREHAASDAELSASGLSHAILRPNTFMQNILQWRAGIAGRGRIELPMGDARVSMIDARDIALAAYHALLDPRRGAGIHELTGPVALGYDEIAASVAEVIGSDVRYVEVTPEETAANMRARGVPDWAVQARLELYGSIRAGEAEEVTSGVLRLTGREPGGLPRFLKEVAHLLGRP</sequence>
<gene>
    <name evidence="2" type="ORF">SAMN02745673_02627</name>
</gene>
<dbReference type="Proteomes" id="UP000190637">
    <property type="component" value="Unassembled WGS sequence"/>
</dbReference>
<dbReference type="PANTHER" id="PTHR43162:SF1">
    <property type="entry name" value="PRESTALK A DIFFERENTIATION PROTEIN A"/>
    <property type="match status" value="1"/>
</dbReference>
<dbReference type="PANTHER" id="PTHR43162">
    <property type="match status" value="1"/>
</dbReference>
<evidence type="ECO:0000313" key="2">
    <source>
        <dbReference type="EMBL" id="SKA12547.1"/>
    </source>
</evidence>
<dbReference type="CDD" id="cd05269">
    <property type="entry name" value="TMR_SDR_a"/>
    <property type="match status" value="1"/>
</dbReference>
<reference evidence="2 3" key="1">
    <citation type="submission" date="2017-02" db="EMBL/GenBank/DDBJ databases">
        <authorList>
            <person name="Peterson S.W."/>
        </authorList>
    </citation>
    <scope>NUCLEOTIDE SEQUENCE [LARGE SCALE GENOMIC DNA]</scope>
    <source>
        <strain evidence="2 3">DSM 45154</strain>
    </source>
</reference>
<feature type="domain" description="NmrA-like" evidence="1">
    <location>
        <begin position="15"/>
        <end position="248"/>
    </location>
</feature>
<keyword evidence="3" id="KW-1185">Reference proteome</keyword>
<dbReference type="Pfam" id="PF05368">
    <property type="entry name" value="NmrA"/>
    <property type="match status" value="1"/>
</dbReference>
<dbReference type="Gene3D" id="3.40.50.720">
    <property type="entry name" value="NAD(P)-binding Rossmann-like Domain"/>
    <property type="match status" value="1"/>
</dbReference>
<dbReference type="AlphaFoldDB" id="A0A1T4R9F2"/>
<organism evidence="2 3">
    <name type="scientific">Marinactinospora thermotolerans DSM 45154</name>
    <dbReference type="NCBI Taxonomy" id="1122192"/>
    <lineage>
        <taxon>Bacteria</taxon>
        <taxon>Bacillati</taxon>
        <taxon>Actinomycetota</taxon>
        <taxon>Actinomycetes</taxon>
        <taxon>Streptosporangiales</taxon>
        <taxon>Nocardiopsidaceae</taxon>
        <taxon>Marinactinospora</taxon>
    </lineage>
</organism>
<evidence type="ECO:0000259" key="1">
    <source>
        <dbReference type="Pfam" id="PF05368"/>
    </source>
</evidence>
<dbReference type="EMBL" id="FUWS01000006">
    <property type="protein sequence ID" value="SKA12547.1"/>
    <property type="molecule type" value="Genomic_DNA"/>
</dbReference>
<name>A0A1T4R9F2_9ACTN</name>
<dbReference type="RefSeq" id="WP_078761924.1">
    <property type="nucleotide sequence ID" value="NZ_FUWS01000006.1"/>
</dbReference>
<proteinExistence type="predicted"/>
<evidence type="ECO:0000313" key="3">
    <source>
        <dbReference type="Proteomes" id="UP000190637"/>
    </source>
</evidence>
<protein>
    <submittedName>
        <fullName evidence="2">Uncharacterized conserved protein YbjT, contains NAD(P)-binding and DUF2867 domains</fullName>
    </submittedName>
</protein>
<dbReference type="InterPro" id="IPR036291">
    <property type="entry name" value="NAD(P)-bd_dom_sf"/>
</dbReference>
<dbReference type="SUPFAM" id="SSF51735">
    <property type="entry name" value="NAD(P)-binding Rossmann-fold domains"/>
    <property type="match status" value="1"/>
</dbReference>
<dbReference type="STRING" id="1122192.SAMN02745673_02627"/>
<dbReference type="OrthoDB" id="285016at2"/>
<dbReference type="Gene3D" id="3.90.25.10">
    <property type="entry name" value="UDP-galactose 4-epimerase, domain 1"/>
    <property type="match status" value="1"/>
</dbReference>
<dbReference type="InterPro" id="IPR008030">
    <property type="entry name" value="NmrA-like"/>
</dbReference>